<dbReference type="PANTHER" id="PTHR39188">
    <property type="entry name" value="MEMBRANE-ASSOCIATED ZINC METALLOPROTEASE M50B"/>
    <property type="match status" value="1"/>
</dbReference>
<keyword evidence="3" id="KW-1003">Cell membrane</keyword>
<evidence type="ECO:0000256" key="9">
    <source>
        <dbReference type="ARBA" id="ARBA00022833"/>
    </source>
</evidence>
<keyword evidence="13 14" id="KW-0472">Membrane</keyword>
<evidence type="ECO:0000256" key="7">
    <source>
        <dbReference type="ARBA" id="ARBA00022737"/>
    </source>
</evidence>
<dbReference type="GO" id="GO:0006508">
    <property type="term" value="P:proteolysis"/>
    <property type="evidence" value="ECO:0007669"/>
    <property type="project" value="UniProtKB-KW"/>
</dbReference>
<feature type="active site" evidence="15">
    <location>
        <position position="58"/>
    </location>
</feature>
<feature type="domain" description="CBS" evidence="18">
    <location>
        <begin position="239"/>
        <end position="295"/>
    </location>
</feature>
<dbReference type="Pfam" id="PF02163">
    <property type="entry name" value="Peptidase_M50"/>
    <property type="match status" value="1"/>
</dbReference>
<dbReference type="GO" id="GO:0046872">
    <property type="term" value="F:metal ion binding"/>
    <property type="evidence" value="ECO:0007669"/>
    <property type="project" value="UniProtKB-UniRule"/>
</dbReference>
<dbReference type="InterPro" id="IPR046342">
    <property type="entry name" value="CBS_dom_sf"/>
</dbReference>
<protein>
    <recommendedName>
        <fullName evidence="14">Zinc metalloprotease</fullName>
    </recommendedName>
</protein>
<evidence type="ECO:0000256" key="2">
    <source>
        <dbReference type="ARBA" id="ARBA00007931"/>
    </source>
</evidence>
<dbReference type="PANTHER" id="PTHR39188:SF3">
    <property type="entry name" value="STAGE IV SPORULATION PROTEIN FB"/>
    <property type="match status" value="1"/>
</dbReference>
<feature type="transmembrane region" description="Helical" evidence="14">
    <location>
        <begin position="189"/>
        <end position="217"/>
    </location>
</feature>
<dbReference type="InterPro" id="IPR016483">
    <property type="entry name" value="UCP006404_Pept_M50_CBS"/>
</dbReference>
<dbReference type="PROSITE" id="PS51371">
    <property type="entry name" value="CBS"/>
    <property type="match status" value="2"/>
</dbReference>
<dbReference type="PIRSF" id="PIRSF006404">
    <property type="entry name" value="UCP006404_Pept_M50_CBS"/>
    <property type="match status" value="1"/>
</dbReference>
<feature type="binding site" evidence="16">
    <location>
        <position position="160"/>
    </location>
    <ligand>
        <name>Zn(2+)</name>
        <dbReference type="ChEBI" id="CHEBI:29105"/>
        <note>catalytic</note>
    </ligand>
</feature>
<evidence type="ECO:0000256" key="16">
    <source>
        <dbReference type="PIRSR" id="PIRSR006404-2"/>
    </source>
</evidence>
<evidence type="ECO:0000256" key="11">
    <source>
        <dbReference type="ARBA" id="ARBA00023049"/>
    </source>
</evidence>
<dbReference type="Proteomes" id="UP000696931">
    <property type="component" value="Unassembled WGS sequence"/>
</dbReference>
<dbReference type="InterPro" id="IPR000644">
    <property type="entry name" value="CBS_dom"/>
</dbReference>
<evidence type="ECO:0000313" key="19">
    <source>
        <dbReference type="EMBL" id="MBI5169900.1"/>
    </source>
</evidence>
<dbReference type="AlphaFoldDB" id="A0A933W2B4"/>
<evidence type="ECO:0000313" key="20">
    <source>
        <dbReference type="Proteomes" id="UP000696931"/>
    </source>
</evidence>
<feature type="binding site" evidence="16">
    <location>
        <position position="61"/>
    </location>
    <ligand>
        <name>Zn(2+)</name>
        <dbReference type="ChEBI" id="CHEBI:29105"/>
        <note>catalytic</note>
    </ligand>
</feature>
<organism evidence="19 20">
    <name type="scientific">Eiseniibacteriota bacterium</name>
    <dbReference type="NCBI Taxonomy" id="2212470"/>
    <lineage>
        <taxon>Bacteria</taxon>
        <taxon>Candidatus Eiseniibacteriota</taxon>
    </lineage>
</organism>
<evidence type="ECO:0000256" key="13">
    <source>
        <dbReference type="ARBA" id="ARBA00023136"/>
    </source>
</evidence>
<sequence>MRWSLRLGAILGIRIELHVTFLLLLLAYVAMSRAANAAEVLTVVGDVLLLFGCVLLHELGHALMARRFGVNTREIVLTGIGGIARLERMPERPLHEMLVALAGPAVNVVLATVVGIFLLQRHESWNAITEAALAGHALEFLFYVNVFMFFFNLVPAFPMDGGRVLRAVLAMMMPFARATRYASLVGQGFAVVFAVVGTIVTQNLALVAIALFVFLTAREERALVQTRSSLTGMPVSAAMVTAFLSLETRHELSHAVDLLLAGEQKDFPVLEDGQFLGMLSRDDLLRGMRTEGPDSPVGRLVRLDVSPIEASMPLDAALQRMSAARQSALPVMMRGRLVGLLTLENIRELLLVQEARQRHAGTA</sequence>
<proteinExistence type="inferred from homology"/>
<keyword evidence="8 14" id="KW-0378">Hydrolase</keyword>
<keyword evidence="4 14" id="KW-0645">Protease</keyword>
<feature type="binding site" evidence="16">
    <location>
        <position position="57"/>
    </location>
    <ligand>
        <name>Zn(2+)</name>
        <dbReference type="ChEBI" id="CHEBI:29105"/>
        <note>catalytic</note>
    </ligand>
</feature>
<feature type="domain" description="CBS" evidence="18">
    <location>
        <begin position="300"/>
        <end position="358"/>
    </location>
</feature>
<dbReference type="SMART" id="SM00116">
    <property type="entry name" value="CBS"/>
    <property type="match status" value="2"/>
</dbReference>
<name>A0A933W2B4_UNCEI</name>
<reference evidence="19" key="1">
    <citation type="submission" date="2020-07" db="EMBL/GenBank/DDBJ databases">
        <title>Huge and variable diversity of episymbiotic CPR bacteria and DPANN archaea in groundwater ecosystems.</title>
        <authorList>
            <person name="He C.Y."/>
            <person name="Keren R."/>
            <person name="Whittaker M."/>
            <person name="Farag I.F."/>
            <person name="Doudna J."/>
            <person name="Cate J.H.D."/>
            <person name="Banfield J.F."/>
        </authorList>
    </citation>
    <scope>NUCLEOTIDE SEQUENCE</scope>
    <source>
        <strain evidence="19">NC_groundwater_1813_Pr3_B-0.1um_71_17</strain>
    </source>
</reference>
<evidence type="ECO:0000256" key="17">
    <source>
        <dbReference type="PROSITE-ProRule" id="PRU00703"/>
    </source>
</evidence>
<keyword evidence="11 14" id="KW-0482">Metalloprotease</keyword>
<keyword evidence="6 14" id="KW-0479">Metal-binding</keyword>
<comment type="caution">
    <text evidence="19">The sequence shown here is derived from an EMBL/GenBank/DDBJ whole genome shotgun (WGS) entry which is preliminary data.</text>
</comment>
<comment type="similarity">
    <text evidence="2 14">Belongs to the peptidase M50B family.</text>
</comment>
<feature type="transmembrane region" description="Helical" evidence="14">
    <location>
        <begin position="47"/>
        <end position="65"/>
    </location>
</feature>
<evidence type="ECO:0000256" key="10">
    <source>
        <dbReference type="ARBA" id="ARBA00022989"/>
    </source>
</evidence>
<evidence type="ECO:0000256" key="15">
    <source>
        <dbReference type="PIRSR" id="PIRSR006404-1"/>
    </source>
</evidence>
<dbReference type="GO" id="GO:0008237">
    <property type="term" value="F:metallopeptidase activity"/>
    <property type="evidence" value="ECO:0007669"/>
    <property type="project" value="UniProtKB-UniRule"/>
</dbReference>
<evidence type="ECO:0000256" key="5">
    <source>
        <dbReference type="ARBA" id="ARBA00022692"/>
    </source>
</evidence>
<dbReference type="GO" id="GO:0005886">
    <property type="term" value="C:plasma membrane"/>
    <property type="evidence" value="ECO:0007669"/>
    <property type="project" value="UniProtKB-SubCell"/>
</dbReference>
<evidence type="ECO:0000259" key="18">
    <source>
        <dbReference type="PROSITE" id="PS51371"/>
    </source>
</evidence>
<keyword evidence="12 17" id="KW-0129">CBS domain</keyword>
<evidence type="ECO:0000256" key="4">
    <source>
        <dbReference type="ARBA" id="ARBA00022670"/>
    </source>
</evidence>
<keyword evidence="5 14" id="KW-0812">Transmembrane</keyword>
<evidence type="ECO:0000256" key="12">
    <source>
        <dbReference type="ARBA" id="ARBA00023122"/>
    </source>
</evidence>
<accession>A0A933W2B4</accession>
<gene>
    <name evidence="19" type="ORF">HZA61_10460</name>
</gene>
<keyword evidence="9 14" id="KW-0862">Zinc</keyword>
<comment type="subcellular location">
    <subcellularLocation>
        <location evidence="1">Cell membrane</location>
        <topology evidence="1">Multi-pass membrane protein</topology>
    </subcellularLocation>
</comment>
<evidence type="ECO:0000256" key="1">
    <source>
        <dbReference type="ARBA" id="ARBA00004651"/>
    </source>
</evidence>
<evidence type="ECO:0000256" key="14">
    <source>
        <dbReference type="PIRNR" id="PIRNR006404"/>
    </source>
</evidence>
<dbReference type="InterPro" id="IPR008915">
    <property type="entry name" value="Peptidase_M50"/>
</dbReference>
<comment type="caution">
    <text evidence="14">Lacks conserved residue(s) required for the propagation of feature annotation.</text>
</comment>
<evidence type="ECO:0000256" key="8">
    <source>
        <dbReference type="ARBA" id="ARBA00022801"/>
    </source>
</evidence>
<feature type="transmembrane region" description="Helical" evidence="14">
    <location>
        <begin position="98"/>
        <end position="120"/>
    </location>
</feature>
<keyword evidence="10 14" id="KW-1133">Transmembrane helix</keyword>
<dbReference type="EMBL" id="JACRIW010000075">
    <property type="protein sequence ID" value="MBI5169900.1"/>
    <property type="molecule type" value="Genomic_DNA"/>
</dbReference>
<comment type="cofactor">
    <cofactor evidence="14 16">
        <name>Zn(2+)</name>
        <dbReference type="ChEBI" id="CHEBI:29105"/>
    </cofactor>
    <text evidence="14 16">Binds 1 zinc ion per subunit.</text>
</comment>
<dbReference type="Gene3D" id="3.10.580.10">
    <property type="entry name" value="CBS-domain"/>
    <property type="match status" value="2"/>
</dbReference>
<dbReference type="SUPFAM" id="SSF54631">
    <property type="entry name" value="CBS-domain pair"/>
    <property type="match status" value="1"/>
</dbReference>
<dbReference type="Pfam" id="PF00571">
    <property type="entry name" value="CBS"/>
    <property type="match status" value="2"/>
</dbReference>
<evidence type="ECO:0000256" key="6">
    <source>
        <dbReference type="ARBA" id="ARBA00022723"/>
    </source>
</evidence>
<feature type="transmembrane region" description="Helical" evidence="14">
    <location>
        <begin position="140"/>
        <end position="157"/>
    </location>
</feature>
<keyword evidence="7" id="KW-0677">Repeat</keyword>
<evidence type="ECO:0000256" key="3">
    <source>
        <dbReference type="ARBA" id="ARBA00022475"/>
    </source>
</evidence>